<dbReference type="AlphaFoldDB" id="B4VLP8"/>
<evidence type="ECO:0000313" key="2">
    <source>
        <dbReference type="Proteomes" id="UP000003835"/>
    </source>
</evidence>
<protein>
    <submittedName>
        <fullName evidence="1">Uncharacterized protein</fullName>
    </submittedName>
</protein>
<dbReference type="EMBL" id="DS989844">
    <property type="protein sequence ID" value="EDX77041.1"/>
    <property type="molecule type" value="Genomic_DNA"/>
</dbReference>
<dbReference type="HOGENOM" id="CLU_2805050_0_0_3"/>
<dbReference type="RefSeq" id="WP_006099154.1">
    <property type="nucleotide sequence ID" value="NZ_DS989844.1"/>
</dbReference>
<organism evidence="1 2">
    <name type="scientific">Coleofasciculus chthonoplastes PCC 7420</name>
    <dbReference type="NCBI Taxonomy" id="118168"/>
    <lineage>
        <taxon>Bacteria</taxon>
        <taxon>Bacillati</taxon>
        <taxon>Cyanobacteriota</taxon>
        <taxon>Cyanophyceae</taxon>
        <taxon>Coleofasciculales</taxon>
        <taxon>Coleofasciculaceae</taxon>
        <taxon>Coleofasciculus</taxon>
    </lineage>
</organism>
<gene>
    <name evidence="1" type="ORF">MC7420_178</name>
</gene>
<name>B4VLP8_9CYAN</name>
<reference evidence="1 2" key="1">
    <citation type="submission" date="2008-07" db="EMBL/GenBank/DDBJ databases">
        <authorList>
            <person name="Tandeau de Marsac N."/>
            <person name="Ferriera S."/>
            <person name="Johnson J."/>
            <person name="Kravitz S."/>
            <person name="Beeson K."/>
            <person name="Sutton G."/>
            <person name="Rogers Y.-H."/>
            <person name="Friedman R."/>
            <person name="Frazier M."/>
            <person name="Venter J.C."/>
        </authorList>
    </citation>
    <scope>NUCLEOTIDE SEQUENCE [LARGE SCALE GENOMIC DNA]</scope>
    <source>
        <strain evidence="1 2">PCC 7420</strain>
    </source>
</reference>
<evidence type="ECO:0000313" key="1">
    <source>
        <dbReference type="EMBL" id="EDX77041.1"/>
    </source>
</evidence>
<sequence>METQRLSLNTDKMSDFQQWKQANGDDFFLWDYLGGVANIEVALAFAKLFLPNVVEHEGGIFYWKLSI</sequence>
<proteinExistence type="predicted"/>
<accession>B4VLP8</accession>
<keyword evidence="2" id="KW-1185">Reference proteome</keyword>
<dbReference type="Proteomes" id="UP000003835">
    <property type="component" value="Unassembled WGS sequence"/>
</dbReference>